<feature type="compositionally biased region" description="Low complexity" evidence="1">
    <location>
        <begin position="337"/>
        <end position="346"/>
    </location>
</feature>
<evidence type="ECO:0000256" key="1">
    <source>
        <dbReference type="SAM" id="MobiDB-lite"/>
    </source>
</evidence>
<keyword evidence="2" id="KW-0472">Membrane</keyword>
<keyword evidence="4" id="KW-1185">Reference proteome</keyword>
<feature type="transmembrane region" description="Helical" evidence="2">
    <location>
        <begin position="109"/>
        <end position="133"/>
    </location>
</feature>
<name>A0AAV2Z0N0_9STRA</name>
<keyword evidence="2" id="KW-1133">Transmembrane helix</keyword>
<feature type="transmembrane region" description="Helical" evidence="2">
    <location>
        <begin position="27"/>
        <end position="52"/>
    </location>
</feature>
<protein>
    <submittedName>
        <fullName evidence="3">Uncharacterized protein</fullName>
    </submittedName>
</protein>
<feature type="compositionally biased region" description="Acidic residues" evidence="1">
    <location>
        <begin position="317"/>
        <end position="330"/>
    </location>
</feature>
<feature type="transmembrane region" description="Helical" evidence="2">
    <location>
        <begin position="209"/>
        <end position="228"/>
    </location>
</feature>
<accession>A0AAV2Z0N0</accession>
<evidence type="ECO:0000256" key="2">
    <source>
        <dbReference type="SAM" id="Phobius"/>
    </source>
</evidence>
<feature type="region of interest" description="Disordered" evidence="1">
    <location>
        <begin position="315"/>
        <end position="354"/>
    </location>
</feature>
<dbReference type="Proteomes" id="UP001146120">
    <property type="component" value="Unassembled WGS sequence"/>
</dbReference>
<reference evidence="3" key="2">
    <citation type="journal article" date="2023" name="Microbiol Resour">
        <title>Decontamination and Annotation of the Draft Genome Sequence of the Oomycete Lagenidium giganteum ARSEF 373.</title>
        <authorList>
            <person name="Morgan W.R."/>
            <person name="Tartar A."/>
        </authorList>
    </citation>
    <scope>NUCLEOTIDE SEQUENCE</scope>
    <source>
        <strain evidence="3">ARSEF 373</strain>
    </source>
</reference>
<sequence length="354" mass="39582">MPFFNVKSYNYARVAFSSAYFSRTQLLWWKLACAILVLVLSVIVPSVLLPWSGYNAQGKENIPVLLYLSPSSAILSVVSSLVGVVNLLRPPFDSTRMLVYRKHLGFFSWEVLGWILHECATTNSLVVFMGFWVVIYPKTTSSMEFARILGSVSQCVLIIADFFITGTQFKSNHVILTMIWPTGWLIMQICWVLAGHQPCYDLLDFRTPVSPIAAVLFLVATAGAFFFLKRYAAYVHRPRPAKRRGAVHGGEAVVNVHNDTPMDSARAAKYELMEDPSNRYFNYSELDEDSDAPVASVVSSSACTTTPRKSVLHIGTFDEEDQYDLDDPETDSPARKSSSSVLRSVSFQLGTRVK</sequence>
<evidence type="ECO:0000313" key="4">
    <source>
        <dbReference type="Proteomes" id="UP001146120"/>
    </source>
</evidence>
<feature type="transmembrane region" description="Helical" evidence="2">
    <location>
        <begin position="175"/>
        <end position="194"/>
    </location>
</feature>
<gene>
    <name evidence="3" type="ORF">N0F65_005273</name>
</gene>
<dbReference type="EMBL" id="DAKRPA010000084">
    <property type="protein sequence ID" value="DAZ99371.1"/>
    <property type="molecule type" value="Genomic_DNA"/>
</dbReference>
<dbReference type="AlphaFoldDB" id="A0AAV2Z0N0"/>
<proteinExistence type="predicted"/>
<keyword evidence="2" id="KW-0812">Transmembrane</keyword>
<feature type="transmembrane region" description="Helical" evidence="2">
    <location>
        <begin position="64"/>
        <end position="88"/>
    </location>
</feature>
<comment type="caution">
    <text evidence="3">The sequence shown here is derived from an EMBL/GenBank/DDBJ whole genome shotgun (WGS) entry which is preliminary data.</text>
</comment>
<feature type="transmembrane region" description="Helical" evidence="2">
    <location>
        <begin position="145"/>
        <end position="163"/>
    </location>
</feature>
<reference evidence="3" key="1">
    <citation type="submission" date="2022-11" db="EMBL/GenBank/DDBJ databases">
        <authorList>
            <person name="Morgan W.R."/>
            <person name="Tartar A."/>
        </authorList>
    </citation>
    <scope>NUCLEOTIDE SEQUENCE</scope>
    <source>
        <strain evidence="3">ARSEF 373</strain>
    </source>
</reference>
<organism evidence="3 4">
    <name type="scientific">Lagenidium giganteum</name>
    <dbReference type="NCBI Taxonomy" id="4803"/>
    <lineage>
        <taxon>Eukaryota</taxon>
        <taxon>Sar</taxon>
        <taxon>Stramenopiles</taxon>
        <taxon>Oomycota</taxon>
        <taxon>Peronosporomycetes</taxon>
        <taxon>Pythiales</taxon>
        <taxon>Pythiaceae</taxon>
    </lineage>
</organism>
<evidence type="ECO:0000313" key="3">
    <source>
        <dbReference type="EMBL" id="DAZ99371.1"/>
    </source>
</evidence>